<dbReference type="InterPro" id="IPR054120">
    <property type="entry name" value="PBPA_dimer"/>
</dbReference>
<dbReference type="Pfam" id="PF00905">
    <property type="entry name" value="Transpeptidase"/>
    <property type="match status" value="1"/>
</dbReference>
<dbReference type="GO" id="GO:0071972">
    <property type="term" value="F:peptidoglycan L,D-transpeptidase activity"/>
    <property type="evidence" value="ECO:0007669"/>
    <property type="project" value="TreeGrafter"/>
</dbReference>
<evidence type="ECO:0000259" key="2">
    <source>
        <dbReference type="Pfam" id="PF21922"/>
    </source>
</evidence>
<dbReference type="EC" id="2.4.1.129" evidence="3"/>
<dbReference type="Gene3D" id="3.90.1310.10">
    <property type="entry name" value="Penicillin-binding protein 2a (Domain 2)"/>
    <property type="match status" value="1"/>
</dbReference>
<dbReference type="GO" id="GO:0071555">
    <property type="term" value="P:cell wall organization"/>
    <property type="evidence" value="ECO:0007669"/>
    <property type="project" value="TreeGrafter"/>
</dbReference>
<keyword evidence="3" id="KW-0131">Cell cycle</keyword>
<dbReference type="Gene3D" id="3.40.710.10">
    <property type="entry name" value="DD-peptidase/beta-lactamase superfamily"/>
    <property type="match status" value="1"/>
</dbReference>
<dbReference type="AlphaFoldDB" id="A0A1R4EPY0"/>
<keyword evidence="4" id="KW-1185">Reference proteome</keyword>
<dbReference type="InterPro" id="IPR050515">
    <property type="entry name" value="Beta-lactam/transpept"/>
</dbReference>
<protein>
    <submittedName>
        <fullName evidence="3">Cell division protein FtsI [Peptidoglycan synthetase]</fullName>
        <ecNumber evidence="3">2.4.1.129</ecNumber>
    </submittedName>
</protein>
<dbReference type="EMBL" id="FUHU01000003">
    <property type="protein sequence ID" value="SJM45701.1"/>
    <property type="molecule type" value="Genomic_DNA"/>
</dbReference>
<dbReference type="InterPro" id="IPR012338">
    <property type="entry name" value="Beta-lactam/transpept-like"/>
</dbReference>
<dbReference type="InterPro" id="IPR001460">
    <property type="entry name" value="PCN-bd_Tpept"/>
</dbReference>
<dbReference type="PANTHER" id="PTHR30627:SF24">
    <property type="entry name" value="PENICILLIN-BINDING PROTEIN 4B"/>
    <property type="match status" value="1"/>
</dbReference>
<keyword evidence="3" id="KW-0328">Glycosyltransferase</keyword>
<sequence>MNRELTRVSALVLVMFLALFTSSSIIQSVQAESLNADQRNSRTIIDSFVVERGAILVDGQPIAQSVPSNDLYNWQREYTNGGLYAAVTGYNTLDQGNTGIEGAMNAELTGTSDSQFLSEIERLLTGRDPQGAAVSTTINAAAQQAAAEGIGDFTGAAVALDPETGEILAMYSSPTFDPNQMAVHDSQLVIDYYNQLEADPAAPLQNRAIGGDLYYPGSVFKMIVASAALKTGDYTLESEFDNPAELKLPQSSSVVKNSTEGQCGPVTDDKVDLETSIVYSCNIPFAQLAAELGEDTIAAEAQAYGFGQPLEIPMGVTPSSYPSDMSEANLMLTGFGQYDVRVTPMQMAMMSASIANDGTLMKPNLIDEIVTDNLTVVSDPQPEVFANPSTPGIASTLRESMEAGVDHGYADLAQIEGATVGGKTGTAENGTDNEPYNLWFTGYAEQDGKKVAVAVVVVPEENISGQGSNEIASPIAKSIMEAVLNS</sequence>
<dbReference type="SUPFAM" id="SSF56601">
    <property type="entry name" value="beta-lactamase/transpeptidase-like"/>
    <property type="match status" value="1"/>
</dbReference>
<name>A0A1R4EPY0_9MICO</name>
<keyword evidence="3" id="KW-0808">Transferase</keyword>
<dbReference type="GeneID" id="303171607"/>
<gene>
    <name evidence="3" type="ORF">CZ674_00085</name>
</gene>
<dbReference type="GO" id="GO:0008658">
    <property type="term" value="F:penicillin binding"/>
    <property type="evidence" value="ECO:0007669"/>
    <property type="project" value="InterPro"/>
</dbReference>
<keyword evidence="3" id="KW-0132">Cell division</keyword>
<dbReference type="PANTHER" id="PTHR30627">
    <property type="entry name" value="PEPTIDOGLYCAN D,D-TRANSPEPTIDASE"/>
    <property type="match status" value="1"/>
</dbReference>
<proteinExistence type="predicted"/>
<dbReference type="GO" id="GO:0016757">
    <property type="term" value="F:glycosyltransferase activity"/>
    <property type="evidence" value="ECO:0007669"/>
    <property type="project" value="UniProtKB-KW"/>
</dbReference>
<evidence type="ECO:0000313" key="4">
    <source>
        <dbReference type="Proteomes" id="UP000195787"/>
    </source>
</evidence>
<organism evidence="3 4">
    <name type="scientific">Agrococcus casei LMG 22410</name>
    <dbReference type="NCBI Taxonomy" id="1255656"/>
    <lineage>
        <taxon>Bacteria</taxon>
        <taxon>Bacillati</taxon>
        <taxon>Actinomycetota</taxon>
        <taxon>Actinomycetes</taxon>
        <taxon>Micrococcales</taxon>
        <taxon>Microbacteriaceae</taxon>
        <taxon>Agrococcus</taxon>
    </lineage>
</organism>
<feature type="domain" description="Penicillin binding protein A dimerisation" evidence="2">
    <location>
        <begin position="52"/>
        <end position="134"/>
    </location>
</feature>
<dbReference type="GO" id="GO:0005886">
    <property type="term" value="C:plasma membrane"/>
    <property type="evidence" value="ECO:0007669"/>
    <property type="project" value="TreeGrafter"/>
</dbReference>
<dbReference type="GO" id="GO:0051301">
    <property type="term" value="P:cell division"/>
    <property type="evidence" value="ECO:0007669"/>
    <property type="project" value="UniProtKB-KW"/>
</dbReference>
<dbReference type="Pfam" id="PF21922">
    <property type="entry name" value="PBP_dimer_2"/>
    <property type="match status" value="1"/>
</dbReference>
<dbReference type="Proteomes" id="UP000195787">
    <property type="component" value="Unassembled WGS sequence"/>
</dbReference>
<dbReference type="RefSeq" id="WP_086989829.1">
    <property type="nucleotide sequence ID" value="NZ_FUHU01000003.1"/>
</dbReference>
<reference evidence="3 4" key="1">
    <citation type="submission" date="2017-02" db="EMBL/GenBank/DDBJ databases">
        <authorList>
            <person name="Peterson S.W."/>
        </authorList>
    </citation>
    <scope>NUCLEOTIDE SEQUENCE [LARGE SCALE GENOMIC DNA]</scope>
    <source>
        <strain evidence="3 4">LMG 22410</strain>
    </source>
</reference>
<evidence type="ECO:0000259" key="1">
    <source>
        <dbReference type="Pfam" id="PF00905"/>
    </source>
</evidence>
<accession>A0A1R4EPY0</accession>
<evidence type="ECO:0000313" key="3">
    <source>
        <dbReference type="EMBL" id="SJM45701.1"/>
    </source>
</evidence>
<feature type="domain" description="Penicillin-binding protein transpeptidase" evidence="1">
    <location>
        <begin position="155"/>
        <end position="481"/>
    </location>
</feature>
<dbReference type="OrthoDB" id="9766847at2"/>